<dbReference type="HAMAP" id="MF_00272">
    <property type="entry name" value="GcvH"/>
    <property type="match status" value="1"/>
</dbReference>
<dbReference type="InterPro" id="IPR003016">
    <property type="entry name" value="2-oxoA_DH_lipoyl-BS"/>
</dbReference>
<feature type="modified residue" description="N6-lipoyllysine" evidence="4">
    <location>
        <position position="104"/>
    </location>
</feature>
<evidence type="ECO:0000313" key="8">
    <source>
        <dbReference type="Proteomes" id="UP001438707"/>
    </source>
</evidence>
<dbReference type="GO" id="GO:0005739">
    <property type="term" value="C:mitochondrion"/>
    <property type="evidence" value="ECO:0007669"/>
    <property type="project" value="UniProtKB-SubCell"/>
</dbReference>
<dbReference type="PROSITE" id="PS50968">
    <property type="entry name" value="BIOTINYL_LIPOYL"/>
    <property type="match status" value="1"/>
</dbReference>
<dbReference type="Gene3D" id="2.40.50.100">
    <property type="match status" value="1"/>
</dbReference>
<dbReference type="Proteomes" id="UP001438707">
    <property type="component" value="Unassembled WGS sequence"/>
</dbReference>
<dbReference type="AlphaFoldDB" id="A0AAW1RPA0"/>
<keyword evidence="3 5" id="KW-0809">Transit peptide</keyword>
<evidence type="ECO:0000256" key="2">
    <source>
        <dbReference type="ARBA" id="ARBA00022823"/>
    </source>
</evidence>
<dbReference type="PANTHER" id="PTHR11715">
    <property type="entry name" value="GLYCINE CLEAVAGE SYSTEM H PROTEIN"/>
    <property type="match status" value="1"/>
</dbReference>
<proteinExistence type="inferred from homology"/>
<comment type="function">
    <text evidence="5">The H protein shuttles the methylamine group of glycine from the P protein to the T protein.</text>
</comment>
<keyword evidence="5" id="KW-0496">Mitochondrion</keyword>
<evidence type="ECO:0000256" key="3">
    <source>
        <dbReference type="ARBA" id="ARBA00022946"/>
    </source>
</evidence>
<evidence type="ECO:0000256" key="5">
    <source>
        <dbReference type="RuleBase" id="RU364055"/>
    </source>
</evidence>
<dbReference type="NCBIfam" id="NF002270">
    <property type="entry name" value="PRK01202.1"/>
    <property type="match status" value="1"/>
</dbReference>
<dbReference type="NCBIfam" id="TIGR00527">
    <property type="entry name" value="gcvH"/>
    <property type="match status" value="1"/>
</dbReference>
<comment type="similarity">
    <text evidence="1 5">Belongs to the GcvH family.</text>
</comment>
<dbReference type="CDD" id="cd06848">
    <property type="entry name" value="GCS_H"/>
    <property type="match status" value="1"/>
</dbReference>
<dbReference type="InterPro" id="IPR002930">
    <property type="entry name" value="GCV_H"/>
</dbReference>
<comment type="subcellular location">
    <subcellularLocation>
        <location evidence="5">Mitochondrion</location>
    </subcellularLocation>
</comment>
<evidence type="ECO:0000313" key="7">
    <source>
        <dbReference type="EMBL" id="KAK9835587.1"/>
    </source>
</evidence>
<name>A0AAW1RPA0_9CHLO</name>
<feature type="domain" description="Lipoyl-binding" evidence="6">
    <location>
        <begin position="63"/>
        <end position="145"/>
    </location>
</feature>
<dbReference type="Pfam" id="PF01597">
    <property type="entry name" value="GCV_H"/>
    <property type="match status" value="1"/>
</dbReference>
<dbReference type="GO" id="GO:0005960">
    <property type="term" value="C:glycine cleavage complex"/>
    <property type="evidence" value="ECO:0007669"/>
    <property type="project" value="UniProtKB-UniRule"/>
</dbReference>
<comment type="caution">
    <text evidence="7">The sequence shown here is derived from an EMBL/GenBank/DDBJ whole genome shotgun (WGS) entry which is preliminary data.</text>
</comment>
<accession>A0AAW1RPA0</accession>
<keyword evidence="8" id="KW-1185">Reference proteome</keyword>
<organism evidence="7 8">
    <name type="scientific">Apatococcus lobatus</name>
    <dbReference type="NCBI Taxonomy" id="904363"/>
    <lineage>
        <taxon>Eukaryota</taxon>
        <taxon>Viridiplantae</taxon>
        <taxon>Chlorophyta</taxon>
        <taxon>core chlorophytes</taxon>
        <taxon>Trebouxiophyceae</taxon>
        <taxon>Chlorellales</taxon>
        <taxon>Chlorellaceae</taxon>
        <taxon>Apatococcus</taxon>
    </lineage>
</organism>
<dbReference type="EMBL" id="JALJOS010000008">
    <property type="protein sequence ID" value="KAK9835587.1"/>
    <property type="molecule type" value="Genomic_DNA"/>
</dbReference>
<sequence>MSLARSGRALLGQFSQLSRGASSQYPVQASWNFKDALARSYATVLSDLKYAKSHEWVKQEGDVATIGISDFAQEELGDIVYVELPEPGSNVTAGETFGVVESVKAASDVYSPISGEVTEVNEALVDEPAKVNSDPFSGGWMFKAKLSYSGDLDKLLDSGAYEKHCESAGDH</sequence>
<dbReference type="SUPFAM" id="SSF51230">
    <property type="entry name" value="Single hybrid motif"/>
    <property type="match status" value="1"/>
</dbReference>
<dbReference type="GO" id="GO:0009249">
    <property type="term" value="P:protein lipoylation"/>
    <property type="evidence" value="ECO:0007669"/>
    <property type="project" value="TreeGrafter"/>
</dbReference>
<dbReference type="InterPro" id="IPR033753">
    <property type="entry name" value="GCV_H/Fam206"/>
</dbReference>
<comment type="cofactor">
    <cofactor evidence="5">
        <name>(R)-lipoate</name>
        <dbReference type="ChEBI" id="CHEBI:83088"/>
    </cofactor>
    <text evidence="5">Binds 1 lipoyl cofactor covalently.</text>
</comment>
<keyword evidence="2 4" id="KW-0450">Lipoyl</keyword>
<evidence type="ECO:0000259" key="6">
    <source>
        <dbReference type="PROSITE" id="PS50968"/>
    </source>
</evidence>
<dbReference type="PROSITE" id="PS00189">
    <property type="entry name" value="LIPOYL"/>
    <property type="match status" value="1"/>
</dbReference>
<dbReference type="InterPro" id="IPR011053">
    <property type="entry name" value="Single_hybrid_motif"/>
</dbReference>
<reference evidence="7 8" key="1">
    <citation type="journal article" date="2024" name="Nat. Commun.">
        <title>Phylogenomics reveals the evolutionary origins of lichenization in chlorophyte algae.</title>
        <authorList>
            <person name="Puginier C."/>
            <person name="Libourel C."/>
            <person name="Otte J."/>
            <person name="Skaloud P."/>
            <person name="Haon M."/>
            <person name="Grisel S."/>
            <person name="Petersen M."/>
            <person name="Berrin J.G."/>
            <person name="Delaux P.M."/>
            <person name="Dal Grande F."/>
            <person name="Keller J."/>
        </authorList>
    </citation>
    <scope>NUCLEOTIDE SEQUENCE [LARGE SCALE GENOMIC DNA]</scope>
    <source>
        <strain evidence="7 8">SAG 2145</strain>
    </source>
</reference>
<evidence type="ECO:0000256" key="1">
    <source>
        <dbReference type="ARBA" id="ARBA00009249"/>
    </source>
</evidence>
<dbReference type="InterPro" id="IPR000089">
    <property type="entry name" value="Biotin_lipoyl"/>
</dbReference>
<gene>
    <name evidence="7" type="ORF">WJX74_003652</name>
</gene>
<dbReference type="GO" id="GO:0019464">
    <property type="term" value="P:glycine decarboxylation via glycine cleavage system"/>
    <property type="evidence" value="ECO:0007669"/>
    <property type="project" value="UniProtKB-UniRule"/>
</dbReference>
<dbReference type="PANTHER" id="PTHR11715:SF3">
    <property type="entry name" value="GLYCINE CLEAVAGE SYSTEM H PROTEIN-RELATED"/>
    <property type="match status" value="1"/>
</dbReference>
<evidence type="ECO:0000256" key="4">
    <source>
        <dbReference type="PIRSR" id="PIRSR617453-50"/>
    </source>
</evidence>
<comment type="subunit">
    <text evidence="5">The glycine cleavage system is composed of four proteins: P, T, L and H.</text>
</comment>
<protein>
    <recommendedName>
        <fullName evidence="5">Glycine cleavage system H protein</fullName>
    </recommendedName>
</protein>
<dbReference type="InterPro" id="IPR017453">
    <property type="entry name" value="GCV_H_sub"/>
</dbReference>